<sequence>MNITEVMTSNVESCNLKSSCGEVATMMKKLDVGIIPICEDDKLIGLITDRDLVVNGLANNFSANTQISEMITTDVITGTQHMSVEQAAEIMSQYQIRRLPIVEDGKLIGMVSLGDLAVSNASNKKAGKALEDISLPVSLINKSQGTLYK</sequence>
<dbReference type="PANTHER" id="PTHR43080">
    <property type="entry name" value="CBS DOMAIN-CONTAINING PROTEIN CBSX3, MITOCHONDRIAL"/>
    <property type="match status" value="1"/>
</dbReference>
<feature type="domain" description="CBS" evidence="3">
    <location>
        <begin position="70"/>
        <end position="126"/>
    </location>
</feature>
<organism evidence="4 5">
    <name type="scientific">Priestia megaterium</name>
    <name type="common">Bacillus megaterium</name>
    <dbReference type="NCBI Taxonomy" id="1404"/>
    <lineage>
        <taxon>Bacteria</taxon>
        <taxon>Bacillati</taxon>
        <taxon>Bacillota</taxon>
        <taxon>Bacilli</taxon>
        <taxon>Bacillales</taxon>
        <taxon>Bacillaceae</taxon>
        <taxon>Priestia</taxon>
    </lineage>
</organism>
<dbReference type="InterPro" id="IPR051257">
    <property type="entry name" value="Diverse_CBS-Domain"/>
</dbReference>
<proteinExistence type="predicted"/>
<dbReference type="EMBL" id="JARAOX010000196">
    <property type="protein sequence ID" value="MDD9784537.1"/>
    <property type="molecule type" value="Genomic_DNA"/>
</dbReference>
<keyword evidence="1 2" id="KW-0129">CBS domain</keyword>
<gene>
    <name evidence="4" type="ORF">PVE99_19410</name>
</gene>
<comment type="caution">
    <text evidence="4">The sequence shown here is derived from an EMBL/GenBank/DDBJ whole genome shotgun (WGS) entry which is preliminary data.</text>
</comment>
<name>A0ABD4WWB7_PRIMG</name>
<evidence type="ECO:0000259" key="3">
    <source>
        <dbReference type="PROSITE" id="PS51371"/>
    </source>
</evidence>
<dbReference type="RefSeq" id="WP_274589175.1">
    <property type="nucleotide sequence ID" value="NZ_JARAOX010000196.1"/>
</dbReference>
<dbReference type="SMART" id="SM00116">
    <property type="entry name" value="CBS"/>
    <property type="match status" value="2"/>
</dbReference>
<evidence type="ECO:0000313" key="5">
    <source>
        <dbReference type="Proteomes" id="UP001213771"/>
    </source>
</evidence>
<evidence type="ECO:0000256" key="1">
    <source>
        <dbReference type="ARBA" id="ARBA00023122"/>
    </source>
</evidence>
<feature type="domain" description="CBS" evidence="3">
    <location>
        <begin position="7"/>
        <end position="62"/>
    </location>
</feature>
<evidence type="ECO:0000256" key="2">
    <source>
        <dbReference type="PROSITE-ProRule" id="PRU00703"/>
    </source>
</evidence>
<dbReference type="Gene3D" id="3.10.580.10">
    <property type="entry name" value="CBS-domain"/>
    <property type="match status" value="1"/>
</dbReference>
<dbReference type="PANTHER" id="PTHR43080:SF2">
    <property type="entry name" value="CBS DOMAIN-CONTAINING PROTEIN"/>
    <property type="match status" value="1"/>
</dbReference>
<reference evidence="4 5" key="1">
    <citation type="submission" date="2023-02" db="EMBL/GenBank/DDBJ databases">
        <authorList>
            <person name="Olszewska D."/>
        </authorList>
    </citation>
    <scope>NUCLEOTIDE SEQUENCE [LARGE SCALE GENOMIC DNA]</scope>
    <source>
        <strain evidence="4 5">FDU301</strain>
    </source>
</reference>
<accession>A0ABD4WWB7</accession>
<dbReference type="Pfam" id="PF00571">
    <property type="entry name" value="CBS"/>
    <property type="match status" value="2"/>
</dbReference>
<dbReference type="AlphaFoldDB" id="A0ABD4WWB7"/>
<dbReference type="InterPro" id="IPR000644">
    <property type="entry name" value="CBS_dom"/>
</dbReference>
<dbReference type="Proteomes" id="UP001213771">
    <property type="component" value="Unassembled WGS sequence"/>
</dbReference>
<protein>
    <submittedName>
        <fullName evidence="4">CBS domain-containing protein</fullName>
    </submittedName>
</protein>
<dbReference type="SUPFAM" id="SSF54631">
    <property type="entry name" value="CBS-domain pair"/>
    <property type="match status" value="1"/>
</dbReference>
<dbReference type="InterPro" id="IPR046342">
    <property type="entry name" value="CBS_dom_sf"/>
</dbReference>
<dbReference type="PROSITE" id="PS51371">
    <property type="entry name" value="CBS"/>
    <property type="match status" value="2"/>
</dbReference>
<evidence type="ECO:0000313" key="4">
    <source>
        <dbReference type="EMBL" id="MDD9784537.1"/>
    </source>
</evidence>
<dbReference type="CDD" id="cd04622">
    <property type="entry name" value="CBS_pair_HRP1_like"/>
    <property type="match status" value="1"/>
</dbReference>